<gene>
    <name evidence="10" type="ordered locus">HMPREF0868_0418</name>
</gene>
<dbReference type="eggNOG" id="COG1215">
    <property type="taxonomic scope" value="Bacteria"/>
</dbReference>
<sequence length="378" mass="41392">MTTEMFNSFSSDSFSSGSDSGSTSSDSLPTEIQAAIKRPELSLVIPIYNESEQLSATLAALQPVLANAVESYELILVDDGSQDDTWARVKAAAASDARIKGLRFSRNFGKEAALCAGLDKAEGEAVLIMDADLQHPPRYIPEFITAWRNGFDVVEGVKSSRGSESLLHKLSVKTFYRLFSKLAKVDLADASDYKLLDRKVLLAWRELNERTTFFRGLVEWLGFSRAFVYFQVDPRSHGHSKWTPGSLIKLAITAITSFSTKPLHLVTSLGLIFLIAAVVMAVETLVNFLTGRALEGFTTVILLQLIIGGIITTSLGIIGIYIGKIYEEIKGRPRYILAASTAFSPENTAESPAKSPTNQPKSGAETEKCSEKYSDERK</sequence>
<feature type="region of interest" description="Disordered" evidence="7">
    <location>
        <begin position="1"/>
        <end position="29"/>
    </location>
</feature>
<feature type="transmembrane region" description="Helical" evidence="8">
    <location>
        <begin position="265"/>
        <end position="289"/>
    </location>
</feature>
<dbReference type="InterPro" id="IPR050256">
    <property type="entry name" value="Glycosyltransferase_2"/>
</dbReference>
<evidence type="ECO:0000313" key="11">
    <source>
        <dbReference type="Proteomes" id="UP000008234"/>
    </source>
</evidence>
<evidence type="ECO:0000256" key="2">
    <source>
        <dbReference type="ARBA" id="ARBA00022676"/>
    </source>
</evidence>
<proteinExistence type="predicted"/>
<dbReference type="GO" id="GO:0005886">
    <property type="term" value="C:plasma membrane"/>
    <property type="evidence" value="ECO:0007669"/>
    <property type="project" value="TreeGrafter"/>
</dbReference>
<dbReference type="STRING" id="699246.HMPREF0868_0418"/>
<evidence type="ECO:0000259" key="9">
    <source>
        <dbReference type="Pfam" id="PF00535"/>
    </source>
</evidence>
<name>D3R0P9_MAGIU</name>
<evidence type="ECO:0000256" key="5">
    <source>
        <dbReference type="ARBA" id="ARBA00022989"/>
    </source>
</evidence>
<dbReference type="PANTHER" id="PTHR48090">
    <property type="entry name" value="UNDECAPRENYL-PHOSPHATE 4-DEOXY-4-FORMAMIDO-L-ARABINOSE TRANSFERASE-RELATED"/>
    <property type="match status" value="1"/>
</dbReference>
<evidence type="ECO:0000256" key="8">
    <source>
        <dbReference type="SAM" id="Phobius"/>
    </source>
</evidence>
<feature type="compositionally biased region" description="Low complexity" evidence="7">
    <location>
        <begin position="8"/>
        <end position="27"/>
    </location>
</feature>
<protein>
    <submittedName>
        <fullName evidence="10">Glycosyltransferase, group 2 family protein</fullName>
        <ecNumber evidence="10">2.4.-.-</ecNumber>
    </submittedName>
</protein>
<keyword evidence="6 8" id="KW-0472">Membrane</keyword>
<feature type="compositionally biased region" description="Basic and acidic residues" evidence="7">
    <location>
        <begin position="364"/>
        <end position="378"/>
    </location>
</feature>
<evidence type="ECO:0000256" key="3">
    <source>
        <dbReference type="ARBA" id="ARBA00022679"/>
    </source>
</evidence>
<dbReference type="EC" id="2.4.-.-" evidence="10"/>
<keyword evidence="3 10" id="KW-0808">Transferase</keyword>
<dbReference type="InterPro" id="IPR001173">
    <property type="entry name" value="Glyco_trans_2-like"/>
</dbReference>
<evidence type="ECO:0000256" key="4">
    <source>
        <dbReference type="ARBA" id="ARBA00022692"/>
    </source>
</evidence>
<comment type="subcellular location">
    <subcellularLocation>
        <location evidence="1">Membrane</location>
        <topology evidence="1">Multi-pass membrane protein</topology>
    </subcellularLocation>
</comment>
<dbReference type="CAZy" id="GT2">
    <property type="family name" value="Glycosyltransferase Family 2"/>
</dbReference>
<dbReference type="CDD" id="cd04187">
    <property type="entry name" value="DPM1_like_bac"/>
    <property type="match status" value="1"/>
</dbReference>
<keyword evidence="4 8" id="KW-0812">Transmembrane</keyword>
<dbReference type="AlphaFoldDB" id="D3R0P9"/>
<reference evidence="11" key="1">
    <citation type="submission" date="2009-12" db="EMBL/GenBank/DDBJ databases">
        <title>Sequence of Clostridiales genomosp. BVAB3 str. UPII9-5.</title>
        <authorList>
            <person name="Madupu R."/>
            <person name="Durkin A.S."/>
            <person name="Torralba M."/>
            <person name="Methe B."/>
            <person name="Sutton G.G."/>
            <person name="Strausberg R.L."/>
            <person name="Nelson K.E."/>
        </authorList>
    </citation>
    <scope>NUCLEOTIDE SEQUENCE [LARGE SCALE GENOMIC DNA]</scope>
    <source>
        <strain evidence="11">UPII9-5</strain>
    </source>
</reference>
<dbReference type="InterPro" id="IPR029044">
    <property type="entry name" value="Nucleotide-diphossugar_trans"/>
</dbReference>
<accession>D3R0P9</accession>
<feature type="transmembrane region" description="Helical" evidence="8">
    <location>
        <begin position="301"/>
        <end position="322"/>
    </location>
</feature>
<feature type="compositionally biased region" description="Polar residues" evidence="7">
    <location>
        <begin position="345"/>
        <end position="361"/>
    </location>
</feature>
<keyword evidence="11" id="KW-1185">Reference proteome</keyword>
<feature type="domain" description="Glycosyltransferase 2-like" evidence="9">
    <location>
        <begin position="42"/>
        <end position="170"/>
    </location>
</feature>
<evidence type="ECO:0000313" key="10">
    <source>
        <dbReference type="EMBL" id="ADC90569.1"/>
    </source>
</evidence>
<evidence type="ECO:0000256" key="6">
    <source>
        <dbReference type="ARBA" id="ARBA00023136"/>
    </source>
</evidence>
<dbReference type="KEGG" id="clo:HMPREF0868_0418"/>
<dbReference type="EMBL" id="CP001850">
    <property type="protein sequence ID" value="ADC90569.1"/>
    <property type="molecule type" value="Genomic_DNA"/>
</dbReference>
<dbReference type="PANTHER" id="PTHR48090:SF1">
    <property type="entry name" value="PROPHAGE BACTOPRENOL GLUCOSYL TRANSFERASE HOMOLOG"/>
    <property type="match status" value="1"/>
</dbReference>
<evidence type="ECO:0000256" key="7">
    <source>
        <dbReference type="SAM" id="MobiDB-lite"/>
    </source>
</evidence>
<dbReference type="RefSeq" id="WP_012993863.1">
    <property type="nucleotide sequence ID" value="NC_013895.2"/>
</dbReference>
<dbReference type="SUPFAM" id="SSF53448">
    <property type="entry name" value="Nucleotide-diphospho-sugar transferases"/>
    <property type="match status" value="1"/>
</dbReference>
<feature type="region of interest" description="Disordered" evidence="7">
    <location>
        <begin position="345"/>
        <end position="378"/>
    </location>
</feature>
<dbReference type="GO" id="GO:0016757">
    <property type="term" value="F:glycosyltransferase activity"/>
    <property type="evidence" value="ECO:0007669"/>
    <property type="project" value="UniProtKB-KW"/>
</dbReference>
<keyword evidence="5 8" id="KW-1133">Transmembrane helix</keyword>
<dbReference type="HOGENOM" id="CLU_033536_0_0_9"/>
<dbReference type="Proteomes" id="UP000008234">
    <property type="component" value="Chromosome"/>
</dbReference>
<dbReference type="Gene3D" id="3.90.550.10">
    <property type="entry name" value="Spore Coat Polysaccharide Biosynthesis Protein SpsA, Chain A"/>
    <property type="match status" value="1"/>
</dbReference>
<organism evidence="10 11">
    <name type="scientific">Mageeibacillus indolicus (strain UPII9-5)</name>
    <name type="common">Clostridiales genomosp. BVAB3 (strain UPII9-5)</name>
    <dbReference type="NCBI Taxonomy" id="699246"/>
    <lineage>
        <taxon>Bacteria</taxon>
        <taxon>Bacillati</taxon>
        <taxon>Bacillota</taxon>
        <taxon>Clostridia</taxon>
        <taxon>Eubacteriales</taxon>
        <taxon>Oscillospiraceae</taxon>
        <taxon>Mageeibacillus</taxon>
    </lineage>
</organism>
<dbReference type="Pfam" id="PF00535">
    <property type="entry name" value="Glycos_transf_2"/>
    <property type="match status" value="1"/>
</dbReference>
<evidence type="ECO:0000256" key="1">
    <source>
        <dbReference type="ARBA" id="ARBA00004141"/>
    </source>
</evidence>
<keyword evidence="2 10" id="KW-0328">Glycosyltransferase</keyword>